<evidence type="ECO:0000313" key="2">
    <source>
        <dbReference type="EMBL" id="MVN23416.1"/>
    </source>
</evidence>
<dbReference type="InterPro" id="IPR028973">
    <property type="entry name" value="PhnB-like"/>
</dbReference>
<name>A0A7K1T1G1_9SPHI</name>
<organism evidence="2 3">
    <name type="scientific">Mucilaginibacter arboris</name>
    <dbReference type="NCBI Taxonomy" id="2682090"/>
    <lineage>
        <taxon>Bacteria</taxon>
        <taxon>Pseudomonadati</taxon>
        <taxon>Bacteroidota</taxon>
        <taxon>Sphingobacteriia</taxon>
        <taxon>Sphingobacteriales</taxon>
        <taxon>Sphingobacteriaceae</taxon>
        <taxon>Mucilaginibacter</taxon>
    </lineage>
</organism>
<dbReference type="InterPro" id="IPR029068">
    <property type="entry name" value="Glyas_Bleomycin-R_OHBP_Dase"/>
</dbReference>
<protein>
    <submittedName>
        <fullName evidence="2">VOC family protein</fullName>
    </submittedName>
</protein>
<dbReference type="AlphaFoldDB" id="A0A7K1T1G1"/>
<dbReference type="SUPFAM" id="SSF54593">
    <property type="entry name" value="Glyoxalase/Bleomycin resistance protein/Dihydroxybiphenyl dioxygenase"/>
    <property type="match status" value="1"/>
</dbReference>
<dbReference type="EMBL" id="WPIK01000025">
    <property type="protein sequence ID" value="MVN23416.1"/>
    <property type="molecule type" value="Genomic_DNA"/>
</dbReference>
<gene>
    <name evidence="2" type="ORF">GO621_17980</name>
</gene>
<dbReference type="Pfam" id="PF06983">
    <property type="entry name" value="3-dmu-9_3-mt"/>
    <property type="match status" value="1"/>
</dbReference>
<dbReference type="Gene3D" id="3.10.180.10">
    <property type="entry name" value="2,3-Dihydroxybiphenyl 1,2-Dioxygenase, domain 1"/>
    <property type="match status" value="1"/>
</dbReference>
<evidence type="ECO:0000313" key="3">
    <source>
        <dbReference type="Proteomes" id="UP000462014"/>
    </source>
</evidence>
<reference evidence="2 3" key="1">
    <citation type="submission" date="2019-12" db="EMBL/GenBank/DDBJ databases">
        <title>Mucilaginibacter sp. HMF7410 genome sequencing and assembly.</title>
        <authorList>
            <person name="Kang H."/>
            <person name="Cha I."/>
            <person name="Kim H."/>
            <person name="Joh K."/>
        </authorList>
    </citation>
    <scope>NUCLEOTIDE SEQUENCE [LARGE SCALE GENOMIC DNA]</scope>
    <source>
        <strain evidence="2 3">HMF7410</strain>
    </source>
</reference>
<sequence>MSKVSTYLNFPRNTEEAFNFYRSVFGGEFGGGGIGRFGDIPATEKMPIPEADKNLVMHIELDLPGGHTLMGTDAPETMGFKVNFGNNVHICLDPDSKEETKRLFDTLSEGGKVTQQLQDTFWGAYYGSCIDKFGIQWMFNFSKK</sequence>
<accession>A0A7K1T1G1</accession>
<comment type="caution">
    <text evidence="2">The sequence shown here is derived from an EMBL/GenBank/DDBJ whole genome shotgun (WGS) entry which is preliminary data.</text>
</comment>
<keyword evidence="3" id="KW-1185">Reference proteome</keyword>
<proteinExistence type="predicted"/>
<dbReference type="PANTHER" id="PTHR33990">
    <property type="entry name" value="PROTEIN YJDN-RELATED"/>
    <property type="match status" value="1"/>
</dbReference>
<dbReference type="RefSeq" id="WP_157569628.1">
    <property type="nucleotide sequence ID" value="NZ_WPIK01000025.1"/>
</dbReference>
<dbReference type="Proteomes" id="UP000462014">
    <property type="component" value="Unassembled WGS sequence"/>
</dbReference>
<feature type="domain" description="PhnB-like" evidence="1">
    <location>
        <begin position="3"/>
        <end position="137"/>
    </location>
</feature>
<evidence type="ECO:0000259" key="1">
    <source>
        <dbReference type="Pfam" id="PF06983"/>
    </source>
</evidence>
<dbReference type="PANTHER" id="PTHR33990:SF1">
    <property type="entry name" value="PROTEIN YJDN"/>
    <property type="match status" value="1"/>
</dbReference>
<dbReference type="CDD" id="cd06588">
    <property type="entry name" value="PhnB_like"/>
    <property type="match status" value="1"/>
</dbReference>